<name>A0A4P9W443_9FUNG</name>
<dbReference type="Proteomes" id="UP000269721">
    <property type="component" value="Unassembled WGS sequence"/>
</dbReference>
<feature type="region of interest" description="Disordered" evidence="1">
    <location>
        <begin position="19"/>
        <end position="39"/>
    </location>
</feature>
<feature type="compositionally biased region" description="Low complexity" evidence="1">
    <location>
        <begin position="204"/>
        <end position="213"/>
    </location>
</feature>
<sequence>MAAFGRASRDQQTVEIGVQLQTNPYNDDDSNSTTSYGPRGSRVQQILQFPAGLPANVQLSRPKIEKHVPVATRAMTDSDPASWREIWLQEDRGTGGQDALTMAVESGPPETNNPFLAFAMMRRLMAHEGSGYLPLPLPPTGLENAAVIEDLGGRSPCEQSQEIPLGRAGRDFPIGFFSGQRAFIKGYFIMNASMQKYRRRSSGAAGARFSPSGKAPYSSTSPLDVRTFDDDYRNMLFKEHEERA</sequence>
<evidence type="ECO:0000256" key="1">
    <source>
        <dbReference type="SAM" id="MobiDB-lite"/>
    </source>
</evidence>
<organism evidence="2 3">
    <name type="scientific">Blyttiomyces helicus</name>
    <dbReference type="NCBI Taxonomy" id="388810"/>
    <lineage>
        <taxon>Eukaryota</taxon>
        <taxon>Fungi</taxon>
        <taxon>Fungi incertae sedis</taxon>
        <taxon>Chytridiomycota</taxon>
        <taxon>Chytridiomycota incertae sedis</taxon>
        <taxon>Chytridiomycetes</taxon>
        <taxon>Chytridiomycetes incertae sedis</taxon>
        <taxon>Blyttiomyces</taxon>
    </lineage>
</organism>
<dbReference type="AlphaFoldDB" id="A0A4P9W443"/>
<proteinExistence type="predicted"/>
<evidence type="ECO:0000313" key="3">
    <source>
        <dbReference type="Proteomes" id="UP000269721"/>
    </source>
</evidence>
<protein>
    <submittedName>
        <fullName evidence="2">Uncharacterized protein</fullName>
    </submittedName>
</protein>
<dbReference type="EMBL" id="KZ999084">
    <property type="protein sequence ID" value="RKO85430.1"/>
    <property type="molecule type" value="Genomic_DNA"/>
</dbReference>
<reference evidence="3" key="1">
    <citation type="journal article" date="2018" name="Nat. Microbiol.">
        <title>Leveraging single-cell genomics to expand the fungal tree of life.</title>
        <authorList>
            <person name="Ahrendt S.R."/>
            <person name="Quandt C.A."/>
            <person name="Ciobanu D."/>
            <person name="Clum A."/>
            <person name="Salamov A."/>
            <person name="Andreopoulos B."/>
            <person name="Cheng J.F."/>
            <person name="Woyke T."/>
            <person name="Pelin A."/>
            <person name="Henrissat B."/>
            <person name="Reynolds N.K."/>
            <person name="Benny G.L."/>
            <person name="Smith M.E."/>
            <person name="James T.Y."/>
            <person name="Grigoriev I.V."/>
        </authorList>
    </citation>
    <scope>NUCLEOTIDE SEQUENCE [LARGE SCALE GENOMIC DNA]</scope>
</reference>
<evidence type="ECO:0000313" key="2">
    <source>
        <dbReference type="EMBL" id="RKO85430.1"/>
    </source>
</evidence>
<feature type="region of interest" description="Disordered" evidence="1">
    <location>
        <begin position="204"/>
        <end position="223"/>
    </location>
</feature>
<accession>A0A4P9W443</accession>
<gene>
    <name evidence="2" type="ORF">BDK51DRAFT_51277</name>
</gene>
<keyword evidence="3" id="KW-1185">Reference proteome</keyword>